<dbReference type="PANTHER" id="PTHR47604">
    <property type="entry name" value="ADENYLYL CYCLASE"/>
    <property type="match status" value="1"/>
</dbReference>
<name>A0AAV7E8E4_ARIFI</name>
<proteinExistence type="predicted"/>
<organism evidence="1 2">
    <name type="scientific">Aristolochia fimbriata</name>
    <name type="common">White veined hardy Dutchman's pipe vine</name>
    <dbReference type="NCBI Taxonomy" id="158543"/>
    <lineage>
        <taxon>Eukaryota</taxon>
        <taxon>Viridiplantae</taxon>
        <taxon>Streptophyta</taxon>
        <taxon>Embryophyta</taxon>
        <taxon>Tracheophyta</taxon>
        <taxon>Spermatophyta</taxon>
        <taxon>Magnoliopsida</taxon>
        <taxon>Magnoliidae</taxon>
        <taxon>Piperales</taxon>
        <taxon>Aristolochiaceae</taxon>
        <taxon>Aristolochia</taxon>
    </lineage>
</organism>
<gene>
    <name evidence="1" type="ORF">H6P81_016470</name>
</gene>
<accession>A0AAV7E8E4</accession>
<dbReference type="AlphaFoldDB" id="A0AAV7E8E4"/>
<sequence>MHLASNFRPVSRLYQARYFLNFDWCFTPDVQKVEDCVISHQCQRTRSFSSAINHGFQTNSTIYVRELVYFREHPLFSMTSRACSTSIAKEVDETPTEAAKEVYHKMLKSLEGETMPPNALLWSLIDSCRNREDIKLLFQMLQSLRKFRLSNLRIHENFNSHLCQRVADACIRVGALDFGKKVLFKHNVYGITPTIASVHHLLSYAKEHNNAKLMVDIMKLLKKNDLPLQPGTADIVFSICSSTDSWGLISKYSKKFIKGGVKLRRTSFGTWMVFAARRGDVESLWKIEDLRSKTVKQHNLATGVSCAKGYLLECKPENAASVIHMLHEKLPTEKRPEILAEILKMIIEWPLEVLKCQKKEDRKALANSLRKDIQTVIGILMNEGLEVTVNQEDIIREEAIPA</sequence>
<dbReference type="Proteomes" id="UP000825729">
    <property type="component" value="Unassembled WGS sequence"/>
</dbReference>
<dbReference type="PANTHER" id="PTHR47604:SF1">
    <property type="entry name" value="ADENYLYL CYCLASE"/>
    <property type="match status" value="1"/>
</dbReference>
<keyword evidence="2" id="KW-1185">Reference proteome</keyword>
<reference evidence="1 2" key="1">
    <citation type="submission" date="2021-07" db="EMBL/GenBank/DDBJ databases">
        <title>The Aristolochia fimbriata genome: insights into angiosperm evolution, floral development and chemical biosynthesis.</title>
        <authorList>
            <person name="Jiao Y."/>
        </authorList>
    </citation>
    <scope>NUCLEOTIDE SEQUENCE [LARGE SCALE GENOMIC DNA]</scope>
    <source>
        <strain evidence="1">IBCAS-2021</strain>
        <tissue evidence="1">Leaf</tissue>
    </source>
</reference>
<dbReference type="InterPro" id="IPR011990">
    <property type="entry name" value="TPR-like_helical_dom_sf"/>
</dbReference>
<comment type="caution">
    <text evidence="1">The sequence shown here is derived from an EMBL/GenBank/DDBJ whole genome shotgun (WGS) entry which is preliminary data.</text>
</comment>
<evidence type="ECO:0000313" key="2">
    <source>
        <dbReference type="Proteomes" id="UP000825729"/>
    </source>
</evidence>
<dbReference type="EMBL" id="JAINDJ010000006">
    <property type="protein sequence ID" value="KAG9445130.1"/>
    <property type="molecule type" value="Genomic_DNA"/>
</dbReference>
<protein>
    <submittedName>
        <fullName evidence="1">Uncharacterized protein</fullName>
    </submittedName>
</protein>
<evidence type="ECO:0000313" key="1">
    <source>
        <dbReference type="EMBL" id="KAG9445130.1"/>
    </source>
</evidence>
<dbReference type="Gene3D" id="1.25.40.10">
    <property type="entry name" value="Tetratricopeptide repeat domain"/>
    <property type="match status" value="1"/>
</dbReference>